<dbReference type="Gene3D" id="1.10.510.10">
    <property type="entry name" value="Transferase(Phosphotransferase) domain 1"/>
    <property type="match status" value="1"/>
</dbReference>
<dbReference type="Proteomes" id="UP000294933">
    <property type="component" value="Unassembled WGS sequence"/>
</dbReference>
<evidence type="ECO:0000259" key="1">
    <source>
        <dbReference type="PROSITE" id="PS50011"/>
    </source>
</evidence>
<dbReference type="AlphaFoldDB" id="A0A4Y7PHA7"/>
<keyword evidence="3" id="KW-1185">Reference proteome</keyword>
<evidence type="ECO:0000313" key="3">
    <source>
        <dbReference type="Proteomes" id="UP000294933"/>
    </source>
</evidence>
<dbReference type="EMBL" id="ML170426">
    <property type="protein sequence ID" value="TDL13949.1"/>
    <property type="molecule type" value="Genomic_DNA"/>
</dbReference>
<proteinExistence type="predicted"/>
<sequence length="61" mass="7033">VRSYRQSNLSATYAFSLALQPIEGIAFLHQHRIAHQDIMPSNAVVDEHSRRFYVIDFSLSK</sequence>
<dbReference type="InterPro" id="IPR011009">
    <property type="entry name" value="Kinase-like_dom_sf"/>
</dbReference>
<gene>
    <name evidence="2" type="ORF">BD410DRAFT_312882</name>
</gene>
<dbReference type="GO" id="GO:0005524">
    <property type="term" value="F:ATP binding"/>
    <property type="evidence" value="ECO:0007669"/>
    <property type="project" value="InterPro"/>
</dbReference>
<organism evidence="2 3">
    <name type="scientific">Rickenella mellea</name>
    <dbReference type="NCBI Taxonomy" id="50990"/>
    <lineage>
        <taxon>Eukaryota</taxon>
        <taxon>Fungi</taxon>
        <taxon>Dikarya</taxon>
        <taxon>Basidiomycota</taxon>
        <taxon>Agaricomycotina</taxon>
        <taxon>Agaricomycetes</taxon>
        <taxon>Hymenochaetales</taxon>
        <taxon>Rickenellaceae</taxon>
        <taxon>Rickenella</taxon>
    </lineage>
</organism>
<dbReference type="InterPro" id="IPR000719">
    <property type="entry name" value="Prot_kinase_dom"/>
</dbReference>
<accession>A0A4Y7PHA7</accession>
<protein>
    <recommendedName>
        <fullName evidence="1">Protein kinase domain-containing protein</fullName>
    </recommendedName>
</protein>
<feature type="domain" description="Protein kinase" evidence="1">
    <location>
        <begin position="1"/>
        <end position="61"/>
    </location>
</feature>
<dbReference type="SUPFAM" id="SSF56112">
    <property type="entry name" value="Protein kinase-like (PK-like)"/>
    <property type="match status" value="1"/>
</dbReference>
<dbReference type="GO" id="GO:0004672">
    <property type="term" value="F:protein kinase activity"/>
    <property type="evidence" value="ECO:0007669"/>
    <property type="project" value="InterPro"/>
</dbReference>
<dbReference type="VEuPathDB" id="FungiDB:BD410DRAFT_312882"/>
<evidence type="ECO:0000313" key="2">
    <source>
        <dbReference type="EMBL" id="TDL13949.1"/>
    </source>
</evidence>
<dbReference type="OrthoDB" id="2620952at2759"/>
<name>A0A4Y7PHA7_9AGAM</name>
<dbReference type="PROSITE" id="PS50011">
    <property type="entry name" value="PROTEIN_KINASE_DOM"/>
    <property type="match status" value="1"/>
</dbReference>
<dbReference type="Pfam" id="PF00069">
    <property type="entry name" value="Pkinase"/>
    <property type="match status" value="1"/>
</dbReference>
<feature type="non-terminal residue" evidence="2">
    <location>
        <position position="1"/>
    </location>
</feature>
<reference evidence="2 3" key="1">
    <citation type="submission" date="2018-06" db="EMBL/GenBank/DDBJ databases">
        <title>A transcriptomic atlas of mushroom development highlights an independent origin of complex multicellularity.</title>
        <authorList>
            <consortium name="DOE Joint Genome Institute"/>
            <person name="Krizsan K."/>
            <person name="Almasi E."/>
            <person name="Merenyi Z."/>
            <person name="Sahu N."/>
            <person name="Viragh M."/>
            <person name="Koszo T."/>
            <person name="Mondo S."/>
            <person name="Kiss B."/>
            <person name="Balint B."/>
            <person name="Kues U."/>
            <person name="Barry K."/>
            <person name="Hegedus J.C."/>
            <person name="Henrissat B."/>
            <person name="Johnson J."/>
            <person name="Lipzen A."/>
            <person name="Ohm R."/>
            <person name="Nagy I."/>
            <person name="Pangilinan J."/>
            <person name="Yan J."/>
            <person name="Xiong Y."/>
            <person name="Grigoriev I.V."/>
            <person name="Hibbett D.S."/>
            <person name="Nagy L.G."/>
        </authorList>
    </citation>
    <scope>NUCLEOTIDE SEQUENCE [LARGE SCALE GENOMIC DNA]</scope>
    <source>
        <strain evidence="2 3">SZMC22713</strain>
    </source>
</reference>